<dbReference type="PANTHER" id="PTHR21539:SF0">
    <property type="entry name" value="SAGA-ASSOCIATED FACTOR 29"/>
    <property type="match status" value="1"/>
</dbReference>
<feature type="compositionally biased region" description="Acidic residues" evidence="1">
    <location>
        <begin position="2345"/>
        <end position="2354"/>
    </location>
</feature>
<feature type="compositionally biased region" description="Acidic residues" evidence="1">
    <location>
        <begin position="1676"/>
        <end position="1687"/>
    </location>
</feature>
<feature type="region of interest" description="Disordered" evidence="1">
    <location>
        <begin position="663"/>
        <end position="702"/>
    </location>
</feature>
<feature type="compositionally biased region" description="Basic and acidic residues" evidence="1">
    <location>
        <begin position="1023"/>
        <end position="1041"/>
    </location>
</feature>
<feature type="region of interest" description="Disordered" evidence="1">
    <location>
        <begin position="1015"/>
        <end position="1074"/>
    </location>
</feature>
<accession>A0A4U0XDW5</accession>
<feature type="compositionally biased region" description="Polar residues" evidence="1">
    <location>
        <begin position="1279"/>
        <end position="1294"/>
    </location>
</feature>
<feature type="region of interest" description="Disordered" evidence="1">
    <location>
        <begin position="974"/>
        <end position="993"/>
    </location>
</feature>
<feature type="region of interest" description="Disordered" evidence="1">
    <location>
        <begin position="1157"/>
        <end position="1230"/>
    </location>
</feature>
<name>A0A4U0XDW5_9PEZI</name>
<organism evidence="3 4">
    <name type="scientific">Friedmanniomyces simplex</name>
    <dbReference type="NCBI Taxonomy" id="329884"/>
    <lineage>
        <taxon>Eukaryota</taxon>
        <taxon>Fungi</taxon>
        <taxon>Dikarya</taxon>
        <taxon>Ascomycota</taxon>
        <taxon>Pezizomycotina</taxon>
        <taxon>Dothideomycetes</taxon>
        <taxon>Dothideomycetidae</taxon>
        <taxon>Mycosphaerellales</taxon>
        <taxon>Teratosphaeriaceae</taxon>
        <taxon>Friedmanniomyces</taxon>
    </lineage>
</organism>
<feature type="compositionally biased region" description="Polar residues" evidence="1">
    <location>
        <begin position="1049"/>
        <end position="1061"/>
    </location>
</feature>
<dbReference type="PANTHER" id="PTHR21539">
    <property type="entry name" value="SAGA-ASSOCIATED FACTOR 29"/>
    <property type="match status" value="1"/>
</dbReference>
<evidence type="ECO:0000256" key="1">
    <source>
        <dbReference type="SAM" id="MobiDB-lite"/>
    </source>
</evidence>
<dbReference type="OrthoDB" id="3918432at2759"/>
<feature type="compositionally biased region" description="Basic residues" evidence="1">
    <location>
        <begin position="2640"/>
        <end position="2651"/>
    </location>
</feature>
<feature type="compositionally biased region" description="Polar residues" evidence="1">
    <location>
        <begin position="637"/>
        <end position="651"/>
    </location>
</feature>
<feature type="region of interest" description="Disordered" evidence="1">
    <location>
        <begin position="305"/>
        <end position="330"/>
    </location>
</feature>
<dbReference type="Gene3D" id="2.30.30.140">
    <property type="match status" value="1"/>
</dbReference>
<gene>
    <name evidence="3" type="ORF">B0A55_05144</name>
</gene>
<feature type="compositionally biased region" description="Low complexity" evidence="1">
    <location>
        <begin position="1094"/>
        <end position="1112"/>
    </location>
</feature>
<evidence type="ECO:0000313" key="4">
    <source>
        <dbReference type="Proteomes" id="UP000309340"/>
    </source>
</evidence>
<dbReference type="Proteomes" id="UP000309340">
    <property type="component" value="Unassembled WGS sequence"/>
</dbReference>
<feature type="compositionally biased region" description="Low complexity" evidence="1">
    <location>
        <begin position="1875"/>
        <end position="1893"/>
    </location>
</feature>
<feature type="compositionally biased region" description="Low complexity" evidence="1">
    <location>
        <begin position="104"/>
        <end position="115"/>
    </location>
</feature>
<keyword evidence="4" id="KW-1185">Reference proteome</keyword>
<dbReference type="InterPro" id="IPR010750">
    <property type="entry name" value="SGF29_tudor-like_dom"/>
</dbReference>
<feature type="compositionally biased region" description="Basic residues" evidence="1">
    <location>
        <begin position="315"/>
        <end position="324"/>
    </location>
</feature>
<feature type="compositionally biased region" description="Low complexity" evidence="1">
    <location>
        <begin position="1393"/>
        <end position="1408"/>
    </location>
</feature>
<sequence>MVARSNAIGEEIIELETQIAALLDADSSTSTLDDRLEKLYRENVKICEEVQHHLSNGTNLLDSINILAGLRGASEESQALSQASQSQRVAHSSNQLSAAKDGKASVSSRANSVAATRETSVKIEQDGAESVASSTDAPSISVANGPASGSKGSVTSLAGRPTNRLVLRMGEIVFCRHDFKNAHASSNPGKLGSTSDTIPEGEGILCRVTNVIGEGKQRRYEVQDADTSGDPLPPPQRASVSQLIQIPESNKGLSGLEKGKSVLAQYPDTTTFYKAEVFEAWKMVKMSAESEPGLVRLNFQDDEQSREALTDKTMAPRHGRRRLSNARDDAQTREARFGGVIMKQWRFAYRGQVTKSMHRSRRQRARAALWMQAFPHNTAGPRPVFAARRDSVMSDEFWRSRAGSGSLSDDAADVNLGSTLRATKVLEQSLEAEGTGYELKDNGYTSLSSGSENGVPENRDWKAARIIGNIGEICDEHDKDGRGDSAVHGTDAAIHSDKPPVGFWSTLIDSLARAVDAMSVASPGAMPQVEMRSVSPLAPLHSAVEEEDELTRSLATAIDDVTAASPGGFLRDKVGIERCVSPLALEAHTSREDSGSEDTDDENEDGTSALAEHEELVRENHQRVADVVHAERDSPECSRTTPDSGSLTASMSDFESIDHDHLTETNTDDECHNNVYGSSSPSELLNTNAPEPPAQASHTAYTPRRAIVPALTTALLSGRPRIDSPNWTVLDEPIPLVSPELLNTPIGTGPGSLVRGPRSDSPLTALHDLERDTCDHAVPEPKGGCDQEGGDNVHQHLDNIQPGIVYPPTAPDIETGYHVLPARLPLEPDPHNFLVLPASLNFLQRLQSPSCHHNMRADPFPSFPPREEMPPEDFQLSYKPTRASVRGVDQDLMAHLEESYHATQLLVGLQPDRGPPISQHLRRALWVLDDVTKDKMIRATKTMGLWSLHEQLCFFDTADEVYREEFQRQLRSRTWHGPDRDATPRPSRRRVSAGAYLQEARSALEARLSLSWQQTQQADNMYDPERGRSHIRGESSRIREAEEAESDAFSTSLAQSESGPSRESPDTRSFDPTGEVIRRMNDLIVQARAVVPGRSTSATSPSRVSTSTTIRSIAESDVSSPPEGEAQQNTEPEVLTEPEPVDEMFGTWTPVEQAVPTQQTSGTLDVPQPESQPHDEMFETETPPEPDVPQPESQPHDEIFETHTPTPTEQATVTHQTLSTPATPQPESQSFDEMFQTESLVEQAIAQHQTPSAVPMPQPESALHDEMFETDMPPGPAATQHQTPSTVAMSQPESQPHDEMFEAETPVEQAVAQHQIPVAMPQQDPKLHDEIFETDIPPEQATAPHQTLSPPDVPQPESHPHDEMLETDTPTGLATAATQNASTPDIQQLAGVSSDAASAMTSSSSSSQRSRHKRQGALDFTLNTSSSSWRPERTHSRASIGLSDVQAVLNWTNQEASASPERERPAMEVKPSGKRSASLPPLLPRPTEVERPTVSGDGEPSAMEHNDQDLSPTDRRARRQSSVTSNDPGPSPTDRRGRRRSSMIESLPRSTLKPPADENLNPDPRRTLFDADDTSPTEEGLKEIRHAAALAKHRAQSMAEEVKRTHDPGATSRVRAALPPELRVSGGGVGVSSGSEKEKDERRDSRRKASGESVTAAGTPVDENTVATEGSLNELEKDEGDMADDEAPVIRSEKRQGKERSIDPTKAKSGRGISGLELRDTTIGIRQQQMGKPVVDAQTHIEVQQFRHSQVLLEEEMAWEQTIQHQLHIEGMSTQGLEHDVAGDQHAPDERPSQTSMSSPAGDLERMSPPPAFPSRPAAERNPEQKSNQERQEGCKPTERSSPKMTNPKDPDSQARPTAKKHRYDFNSLARKIQAGNAAGSSASATPSATVSPPSTPLINHPEPAVPAPEVDPVDELFSTPDPPPAPPVPPRPHRRSSGVKDRSILDLAGEESGESIPGHEMDSAMAGRQQQQQQQQQGTFSCVSPSLPPRKSRGSGAGGAGGGVDGAETAVEGVRAHEYEFGVMLEGLDDLETLVENSRVKRRGGVRVPRAEWSDERECWVVFSVGQLAGLVRDAEMQGRVRGGGMTVGRDDGREAGIAVGMVKVLEGLVREVQEDVWVEDRLILKKRRKEKKTHGREYEVQADIADEGAATTTTTTTEFPAVRAILRGVGVILKSLDDVVTLLRSTATMHSRDMASSELPVSHKEAGEWLIYSLEDLFRLVNRWESEHPGEDGQGVEIAGAKDRLVIRSWDAVKIVAEGAKKKMREVGERLAREAVERGAARERQHQQEMLQEMQEEIQGPPPTPRLAPATTFQDLLRRPNHRVSDVHGTAPTPPTPRLKDDLELEDSDDNDDHANDLTQEEEWKKVTAQVAAEQEGLVMKAKPQPPPQRPGAAYANTYEDPIIVSAEAKRARRLSEERKAEIQRDVLERRKKKDATAAKDTPKKEEEKKVKVEEKYDDQMADQEHIAVWAYKHGEPFWGVDNVAEEEAFRAQPQATRDQEKVKQYLEEWSEDGGEAEVPMLDGSGTGWRGYRREMEGMLSEAGVRDEGRLEAYEVDCEVEGGTIQYGPGSGIPMRLTFQEHEREMEKQRKAEAKAYKYQTTARRLEANAALEQERVNKQEGAKQAKPQVSFQQSCRIARHQRARHTRRQTAIYIGPPRLINHPSVAAHSRPDYSSPSS</sequence>
<feature type="region of interest" description="Disordered" evidence="1">
    <location>
        <begin position="2640"/>
        <end position="2681"/>
    </location>
</feature>
<reference evidence="3 4" key="1">
    <citation type="submission" date="2017-03" db="EMBL/GenBank/DDBJ databases">
        <title>Genomes of endolithic fungi from Antarctica.</title>
        <authorList>
            <person name="Coleine C."/>
            <person name="Masonjones S."/>
            <person name="Stajich J.E."/>
        </authorList>
    </citation>
    <scope>NUCLEOTIDE SEQUENCE [LARGE SCALE GENOMIC DNA]</scope>
    <source>
        <strain evidence="3 4">CCFEE 5184</strain>
    </source>
</reference>
<feature type="compositionally biased region" description="Basic and acidic residues" evidence="1">
    <location>
        <begin position="1502"/>
        <end position="1515"/>
    </location>
</feature>
<feature type="compositionally biased region" description="Low complexity" evidence="1">
    <location>
        <begin position="78"/>
        <end position="87"/>
    </location>
</feature>
<dbReference type="PROSITE" id="PS51518">
    <property type="entry name" value="SGF29_C"/>
    <property type="match status" value="1"/>
</dbReference>
<feature type="compositionally biased region" description="Basic and acidic residues" evidence="1">
    <location>
        <begin position="2280"/>
        <end position="2289"/>
    </location>
</feature>
<dbReference type="EMBL" id="NAJQ01000235">
    <property type="protein sequence ID" value="TKA74187.1"/>
    <property type="molecule type" value="Genomic_DNA"/>
</dbReference>
<dbReference type="STRING" id="329884.A0A4U0XDW5"/>
<feature type="compositionally biased region" description="Gly residues" evidence="1">
    <location>
        <begin position="1996"/>
        <end position="2006"/>
    </location>
</feature>
<dbReference type="InterPro" id="IPR037802">
    <property type="entry name" value="SGF29"/>
</dbReference>
<feature type="region of interest" description="Disordered" evidence="1">
    <location>
        <begin position="2280"/>
        <end position="2399"/>
    </location>
</feature>
<feature type="compositionally biased region" description="Polar residues" evidence="1">
    <location>
        <begin position="1203"/>
        <end position="1230"/>
    </location>
</feature>
<feature type="compositionally biased region" description="Polar residues" evidence="1">
    <location>
        <begin position="88"/>
        <end position="97"/>
    </location>
</feature>
<feature type="compositionally biased region" description="Polar residues" evidence="1">
    <location>
        <begin position="675"/>
        <end position="689"/>
    </location>
</feature>
<feature type="compositionally biased region" description="Pro residues" evidence="1">
    <location>
        <begin position="1921"/>
        <end position="1931"/>
    </location>
</feature>
<feature type="compositionally biased region" description="Polar residues" evidence="1">
    <location>
        <begin position="131"/>
        <end position="142"/>
    </location>
</feature>
<feature type="compositionally biased region" description="Basic and acidic residues" evidence="1">
    <location>
        <begin position="1691"/>
        <end position="1706"/>
    </location>
</feature>
<dbReference type="Pfam" id="PF07039">
    <property type="entry name" value="SGF29_Tudor"/>
    <property type="match status" value="1"/>
</dbReference>
<feature type="domain" description="SGF29 C-terminal" evidence="2">
    <location>
        <begin position="163"/>
        <end position="322"/>
    </location>
</feature>
<protein>
    <recommendedName>
        <fullName evidence="2">SGF29 C-terminal domain-containing protein</fullName>
    </recommendedName>
</protein>
<evidence type="ECO:0000259" key="2">
    <source>
        <dbReference type="PROSITE" id="PS51518"/>
    </source>
</evidence>
<evidence type="ECO:0000313" key="3">
    <source>
        <dbReference type="EMBL" id="TKA74187.1"/>
    </source>
</evidence>
<feature type="region of interest" description="Disordered" evidence="1">
    <location>
        <begin position="2413"/>
        <end position="2459"/>
    </location>
</feature>
<feature type="compositionally biased region" description="Basic and acidic residues" evidence="1">
    <location>
        <begin position="1818"/>
        <end position="1853"/>
    </location>
</feature>
<feature type="region of interest" description="Disordered" evidence="1">
    <location>
        <begin position="585"/>
        <end position="607"/>
    </location>
</feature>
<feature type="region of interest" description="Disordered" evidence="1">
    <location>
        <begin position="1772"/>
        <end position="2007"/>
    </location>
</feature>
<feature type="compositionally biased region" description="Basic and acidic residues" evidence="1">
    <location>
        <begin position="1635"/>
        <end position="1650"/>
    </location>
</feature>
<feature type="region of interest" description="Disordered" evidence="1">
    <location>
        <begin position="1266"/>
        <end position="1720"/>
    </location>
</feature>
<feature type="region of interest" description="Disordered" evidence="1">
    <location>
        <begin position="1091"/>
        <end position="1137"/>
    </location>
</feature>
<feature type="region of interest" description="Disordered" evidence="1">
    <location>
        <begin position="628"/>
        <end position="651"/>
    </location>
</feature>
<feature type="compositionally biased region" description="Acidic residues" evidence="1">
    <location>
        <begin position="595"/>
        <end position="605"/>
    </location>
</feature>
<feature type="region of interest" description="Disordered" evidence="1">
    <location>
        <begin position="78"/>
        <end position="157"/>
    </location>
</feature>
<comment type="caution">
    <text evidence="3">The sequence shown here is derived from an EMBL/GenBank/DDBJ whole genome shotgun (WGS) entry which is preliminary data.</text>
</comment>
<dbReference type="GO" id="GO:0000124">
    <property type="term" value="C:SAGA complex"/>
    <property type="evidence" value="ECO:0007669"/>
    <property type="project" value="InterPro"/>
</dbReference>
<feature type="compositionally biased region" description="Polar residues" evidence="1">
    <location>
        <begin position="1368"/>
        <end position="1386"/>
    </location>
</feature>
<feature type="compositionally biased region" description="Basic and acidic residues" evidence="1">
    <location>
        <begin position="1777"/>
        <end position="1792"/>
    </location>
</feature>
<proteinExistence type="predicted"/>